<dbReference type="InterPro" id="IPR002490">
    <property type="entry name" value="V-ATPase_116kDa_su"/>
</dbReference>
<keyword evidence="3 9" id="KW-0813">Transport</keyword>
<evidence type="ECO:0000313" key="11">
    <source>
        <dbReference type="EMBL" id="CAD8494707.1"/>
    </source>
</evidence>
<keyword evidence="10" id="KW-0175">Coiled coil</keyword>
<evidence type="ECO:0000256" key="4">
    <source>
        <dbReference type="ARBA" id="ARBA00022692"/>
    </source>
</evidence>
<evidence type="ECO:0000256" key="5">
    <source>
        <dbReference type="ARBA" id="ARBA00022781"/>
    </source>
</evidence>
<feature type="transmembrane region" description="Helical" evidence="9">
    <location>
        <begin position="758"/>
        <end position="777"/>
    </location>
</feature>
<evidence type="ECO:0000256" key="7">
    <source>
        <dbReference type="ARBA" id="ARBA00023065"/>
    </source>
</evidence>
<evidence type="ECO:0000256" key="2">
    <source>
        <dbReference type="ARBA" id="ARBA00009904"/>
    </source>
</evidence>
<dbReference type="AlphaFoldDB" id="A0A7S0EVU1"/>
<feature type="transmembrane region" description="Helical" evidence="9">
    <location>
        <begin position="456"/>
        <end position="473"/>
    </location>
</feature>
<feature type="transmembrane region" description="Helical" evidence="9">
    <location>
        <begin position="563"/>
        <end position="581"/>
    </location>
</feature>
<dbReference type="GO" id="GO:0007035">
    <property type="term" value="P:vacuolar acidification"/>
    <property type="evidence" value="ECO:0007669"/>
    <property type="project" value="TreeGrafter"/>
</dbReference>
<dbReference type="PANTHER" id="PTHR11629:SF63">
    <property type="entry name" value="V-TYPE PROTON ATPASE SUBUNIT A"/>
    <property type="match status" value="1"/>
</dbReference>
<evidence type="ECO:0000256" key="6">
    <source>
        <dbReference type="ARBA" id="ARBA00022989"/>
    </source>
</evidence>
<protein>
    <recommendedName>
        <fullName evidence="9">V-type proton ATPase subunit a</fullName>
    </recommendedName>
</protein>
<comment type="subcellular location">
    <subcellularLocation>
        <location evidence="1">Membrane</location>
        <topology evidence="1">Multi-pass membrane protein</topology>
    </subcellularLocation>
</comment>
<evidence type="ECO:0000256" key="10">
    <source>
        <dbReference type="SAM" id="Coils"/>
    </source>
</evidence>
<dbReference type="InterPro" id="IPR026028">
    <property type="entry name" value="V-type_ATPase_116kDa_su_euka"/>
</dbReference>
<keyword evidence="4 9" id="KW-0812">Transmembrane</keyword>
<evidence type="ECO:0000256" key="1">
    <source>
        <dbReference type="ARBA" id="ARBA00004141"/>
    </source>
</evidence>
<evidence type="ECO:0000256" key="9">
    <source>
        <dbReference type="RuleBase" id="RU361189"/>
    </source>
</evidence>
<dbReference type="GO" id="GO:0000220">
    <property type="term" value="C:vacuolar proton-transporting V-type ATPase, V0 domain"/>
    <property type="evidence" value="ECO:0007669"/>
    <property type="project" value="InterPro"/>
</dbReference>
<keyword evidence="7 9" id="KW-0406">Ion transport</keyword>
<feature type="transmembrane region" description="Helical" evidence="9">
    <location>
        <begin position="593"/>
        <end position="615"/>
    </location>
</feature>
<feature type="transmembrane region" description="Helical" evidence="9">
    <location>
        <begin position="882"/>
        <end position="902"/>
    </location>
</feature>
<keyword evidence="5 9" id="KW-0375">Hydrogen ion transport</keyword>
<comment type="function">
    <text evidence="9">Essential component of the vacuolar proton pump (V-ATPase), a multimeric enzyme that catalyzes the translocation of protons across the membranes. Required for assembly and activity of the V-ATPase.</text>
</comment>
<keyword evidence="8 9" id="KW-0472">Membrane</keyword>
<keyword evidence="6 9" id="KW-1133">Transmembrane helix</keyword>
<proteinExistence type="inferred from homology"/>
<feature type="coiled-coil region" evidence="10">
    <location>
        <begin position="93"/>
        <end position="120"/>
    </location>
</feature>
<dbReference type="GO" id="GO:0051117">
    <property type="term" value="F:ATPase binding"/>
    <property type="evidence" value="ECO:0007669"/>
    <property type="project" value="TreeGrafter"/>
</dbReference>
<dbReference type="GO" id="GO:0046961">
    <property type="term" value="F:proton-transporting ATPase activity, rotational mechanism"/>
    <property type="evidence" value="ECO:0007669"/>
    <property type="project" value="InterPro"/>
</dbReference>
<comment type="similarity">
    <text evidence="2 9">Belongs to the V-ATPase 116 kDa subunit family.</text>
</comment>
<sequence>MSQFRSEEMQLVQLFIQSEAAHDTLQALGNLNNGEGAIQFKDLNSDKSAFQRLFVSDVRRCDDMLRIMRFLKDMMAKEKGIRKIDAGSRLPTLHELHDRLIELEKELKQHSSAFTQLQKQDNELREHSIVLEKGEDWFSSAYSRGVAFTAPSTREDGTVEMTAMEDGMMGTRSQSMLGHIAGCIPSENVHDLSLTLFRATRGNMLLRHEDINDPFPDPNTGEDVHKSVFVIFFSGERSRIKIEKICDSYGATKYKLPEERSQRDTLKNEVRDKKKDMETVLNKTREFRIRKLGDVKGNIEEWFDFVMKEKAIFYTLNMFNYDVTHKCLIAEGWCPTEDMDNIREALRKGTTMSQASVQTVINVVKSKETPPTFFRNAVFSKGTQSIVDAYGMARYQEFNPATFSFITFPFLFGVMFGDIGHGFIMALSGLLLILYEKKLAYLAKDEMFGTVYKGRYNIFLMGIFATYSGFIYNELFAVPLEIWGSTAWCSGEMADDKACASIPGTDAAKQTQKWLRTNINEAYSHGVSTGAEVSWEPYPFGTDPGWAHTSNKLNAANSFKMKFAIIAGVIQMVAGVCTKLMNTLYFQDWVTLYWVYIPEMVFINAIFGYLCILIFTKWTTNWDATFVVNNEFVVSVPQRYCMQDLSNTPCWTPPFNPSRSAIPGLSKLPSHMWCMKSDAPTAGCAVFKWKDRLIVESNVFGNNTLIDPSIFNSKNCESSAAGCVMWKQSPPSLLDSLIKMFMDIGNVPVENQIIPGQGGLQVFLILCAVIAVPCLLLPKPYILKWEHEKQAHMGHRLEDEHDAELGPAGGHGGHGHGHGEEFDFGEEMVHQMIHTIEYVLGCISNTASYLRLWALSLAHAQLSEVFWEKTVVEIGLESADTFMLFICIGAWACFTVGVLMGMESLSAFLHALRLHWVEFMNKFYFGDGYKFVPFAFNDIAAVLGETVE</sequence>
<dbReference type="Pfam" id="PF01496">
    <property type="entry name" value="V_ATPase_I"/>
    <property type="match status" value="2"/>
</dbReference>
<feature type="coiled-coil region" evidence="10">
    <location>
        <begin position="256"/>
        <end position="283"/>
    </location>
</feature>
<accession>A0A7S0EVU1</accession>
<organism evidence="11">
    <name type="scientific">Hanusia phi</name>
    <dbReference type="NCBI Taxonomy" id="3032"/>
    <lineage>
        <taxon>Eukaryota</taxon>
        <taxon>Cryptophyceae</taxon>
        <taxon>Pyrenomonadales</taxon>
        <taxon>Geminigeraceae</taxon>
        <taxon>Hanusia</taxon>
    </lineage>
</organism>
<dbReference type="PANTHER" id="PTHR11629">
    <property type="entry name" value="VACUOLAR PROTON ATPASES"/>
    <property type="match status" value="1"/>
</dbReference>
<dbReference type="EMBL" id="HBEO01024135">
    <property type="protein sequence ID" value="CAD8494707.1"/>
    <property type="molecule type" value="Transcribed_RNA"/>
</dbReference>
<evidence type="ECO:0000256" key="3">
    <source>
        <dbReference type="ARBA" id="ARBA00022448"/>
    </source>
</evidence>
<reference evidence="11" key="1">
    <citation type="submission" date="2021-01" db="EMBL/GenBank/DDBJ databases">
        <authorList>
            <person name="Corre E."/>
            <person name="Pelletier E."/>
            <person name="Niang G."/>
            <person name="Scheremetjew M."/>
            <person name="Finn R."/>
            <person name="Kale V."/>
            <person name="Holt S."/>
            <person name="Cochrane G."/>
            <person name="Meng A."/>
            <person name="Brown T."/>
            <person name="Cohen L."/>
        </authorList>
    </citation>
    <scope>NUCLEOTIDE SEQUENCE</scope>
    <source>
        <strain evidence="11">CCMP325</strain>
    </source>
</reference>
<evidence type="ECO:0000256" key="8">
    <source>
        <dbReference type="ARBA" id="ARBA00023136"/>
    </source>
</evidence>
<feature type="transmembrane region" description="Helical" evidence="9">
    <location>
        <begin position="410"/>
        <end position="435"/>
    </location>
</feature>
<dbReference type="PIRSF" id="PIRSF001293">
    <property type="entry name" value="ATP6V0A1"/>
    <property type="match status" value="1"/>
</dbReference>
<gene>
    <name evidence="11" type="ORF">HPHI1048_LOCUS16258</name>
</gene>
<name>A0A7S0EVU1_9CRYP</name>